<sequence>MPYICDCNSTEGDPANERRRLPALALTKPAIILLVIVAGIAGGAIGGSRPPRTSRAVRSPGDSPGAGSVNARTTPSPASTTARPDAQVLTVVAGVPRGAAALEGAGASPDVTMMRRVRRRATQADLPAHHLHGVRATAEPVKHLGSVGLRRNERWLGTAGVNHSCVGAAKSPADVPPNHQDCRTALEVRGGRLPPMAPPAMPATITRRMIAGLVSAQRRKPATFIGRVSLSAVAIAYIRH</sequence>
<feature type="transmembrane region" description="Helical" evidence="2">
    <location>
        <begin position="30"/>
        <end position="48"/>
    </location>
</feature>
<feature type="compositionally biased region" description="Low complexity" evidence="1">
    <location>
        <begin position="71"/>
        <end position="84"/>
    </location>
</feature>
<proteinExistence type="predicted"/>
<evidence type="ECO:0000313" key="4">
    <source>
        <dbReference type="Proteomes" id="UP000183053"/>
    </source>
</evidence>
<evidence type="ECO:0000256" key="2">
    <source>
        <dbReference type="SAM" id="Phobius"/>
    </source>
</evidence>
<dbReference type="AlphaFoldDB" id="A0A1H1HWF9"/>
<reference evidence="4" key="1">
    <citation type="submission" date="2016-10" db="EMBL/GenBank/DDBJ databases">
        <authorList>
            <person name="Varghese N."/>
            <person name="Submissions S."/>
        </authorList>
    </citation>
    <scope>NUCLEOTIDE SEQUENCE [LARGE SCALE GENOMIC DNA]</scope>
    <source>
        <strain evidence="4">DSM 44142</strain>
    </source>
</reference>
<accession>A0A1H1HWF9</accession>
<keyword evidence="2" id="KW-0812">Transmembrane</keyword>
<keyword evidence="2" id="KW-1133">Transmembrane helix</keyword>
<dbReference type="Proteomes" id="UP000183053">
    <property type="component" value="Unassembled WGS sequence"/>
</dbReference>
<name>A0A1H1HWF9_9ACTN</name>
<dbReference type="EMBL" id="FNLF01000002">
    <property type="protein sequence ID" value="SDR29787.1"/>
    <property type="molecule type" value="Genomic_DNA"/>
</dbReference>
<evidence type="ECO:0000313" key="3">
    <source>
        <dbReference type="EMBL" id="SDR29787.1"/>
    </source>
</evidence>
<gene>
    <name evidence="3" type="ORF">SAMN04489765_4671</name>
</gene>
<organism evidence="3 4">
    <name type="scientific">Tsukamurella pulmonis</name>
    <dbReference type="NCBI Taxonomy" id="47312"/>
    <lineage>
        <taxon>Bacteria</taxon>
        <taxon>Bacillati</taxon>
        <taxon>Actinomycetota</taxon>
        <taxon>Actinomycetes</taxon>
        <taxon>Mycobacteriales</taxon>
        <taxon>Tsukamurellaceae</taxon>
        <taxon>Tsukamurella</taxon>
    </lineage>
</organism>
<protein>
    <submittedName>
        <fullName evidence="3">Uncharacterized protein</fullName>
    </submittedName>
</protein>
<keyword evidence="4" id="KW-1185">Reference proteome</keyword>
<keyword evidence="2" id="KW-0472">Membrane</keyword>
<feature type="region of interest" description="Disordered" evidence="1">
    <location>
        <begin position="45"/>
        <end position="84"/>
    </location>
</feature>
<evidence type="ECO:0000256" key="1">
    <source>
        <dbReference type="SAM" id="MobiDB-lite"/>
    </source>
</evidence>